<evidence type="ECO:0000313" key="7">
    <source>
        <dbReference type="EMBL" id="TCK20670.1"/>
    </source>
</evidence>
<dbReference type="RefSeq" id="WP_243653727.1">
    <property type="nucleotide sequence ID" value="NZ_SMFZ01000002.1"/>
</dbReference>
<dbReference type="GO" id="GO:0006089">
    <property type="term" value="P:lactate metabolic process"/>
    <property type="evidence" value="ECO:0007669"/>
    <property type="project" value="TreeGrafter"/>
</dbReference>
<comment type="caution">
    <text evidence="7">The sequence shown here is derived from an EMBL/GenBank/DDBJ whole genome shotgun (WGS) entry which is preliminary data.</text>
</comment>
<dbReference type="Pfam" id="PF02866">
    <property type="entry name" value="Ldh_1_C"/>
    <property type="match status" value="1"/>
</dbReference>
<name>A0A4R1HK55_PSEEN</name>
<dbReference type="InterPro" id="IPR022383">
    <property type="entry name" value="Lactate/malate_DH_C"/>
</dbReference>
<evidence type="ECO:0000259" key="5">
    <source>
        <dbReference type="Pfam" id="PF00056"/>
    </source>
</evidence>
<dbReference type="NCBIfam" id="NF004863">
    <property type="entry name" value="PRK06223.1"/>
    <property type="match status" value="1"/>
</dbReference>
<evidence type="ECO:0000256" key="1">
    <source>
        <dbReference type="ARBA" id="ARBA00006054"/>
    </source>
</evidence>
<dbReference type="InterPro" id="IPR001236">
    <property type="entry name" value="Lactate/malate_DH_N"/>
</dbReference>
<keyword evidence="3" id="KW-0520">NAD</keyword>
<dbReference type="InterPro" id="IPR001557">
    <property type="entry name" value="L-lactate/malate_DH"/>
</dbReference>
<accession>A0A4R1HK55</accession>
<dbReference type="Gene3D" id="3.40.50.720">
    <property type="entry name" value="NAD(P)-binding Rossmann-like Domain"/>
    <property type="match status" value="1"/>
</dbReference>
<reference evidence="7 8" key="1">
    <citation type="submission" date="2019-03" db="EMBL/GenBank/DDBJ databases">
        <title>Sequencing the genomes of 1000 actinobacteria strains.</title>
        <authorList>
            <person name="Klenk H.-P."/>
        </authorList>
    </citation>
    <scope>NUCLEOTIDE SEQUENCE [LARGE SCALE GENOMIC DNA]</scope>
    <source>
        <strain evidence="7 8">DSM 44969</strain>
    </source>
</reference>
<feature type="domain" description="Lactate/malate dehydrogenase N-terminal" evidence="5">
    <location>
        <begin position="194"/>
        <end position="333"/>
    </location>
</feature>
<evidence type="ECO:0000256" key="2">
    <source>
        <dbReference type="ARBA" id="ARBA00023002"/>
    </source>
</evidence>
<dbReference type="Gene3D" id="3.90.110.10">
    <property type="entry name" value="Lactate dehydrogenase/glycoside hydrolase, family 4, C-terminal"/>
    <property type="match status" value="1"/>
</dbReference>
<feature type="compositionally biased region" description="Low complexity" evidence="4">
    <location>
        <begin position="164"/>
        <end position="185"/>
    </location>
</feature>
<dbReference type="PANTHER" id="PTHR43128">
    <property type="entry name" value="L-2-HYDROXYCARBOXYLATE DEHYDROGENASE (NAD(P)(+))"/>
    <property type="match status" value="1"/>
</dbReference>
<dbReference type="SUPFAM" id="SSF56327">
    <property type="entry name" value="LDH C-terminal domain-like"/>
    <property type="match status" value="1"/>
</dbReference>
<dbReference type="Proteomes" id="UP000295560">
    <property type="component" value="Unassembled WGS sequence"/>
</dbReference>
<feature type="region of interest" description="Disordered" evidence="4">
    <location>
        <begin position="1"/>
        <end position="189"/>
    </location>
</feature>
<dbReference type="SUPFAM" id="SSF51735">
    <property type="entry name" value="NAD(P)-binding Rossmann-fold domains"/>
    <property type="match status" value="1"/>
</dbReference>
<evidence type="ECO:0000256" key="3">
    <source>
        <dbReference type="ARBA" id="ARBA00023027"/>
    </source>
</evidence>
<dbReference type="InterPro" id="IPR036291">
    <property type="entry name" value="NAD(P)-bd_dom_sf"/>
</dbReference>
<dbReference type="EMBL" id="SMFZ01000002">
    <property type="protein sequence ID" value="TCK20670.1"/>
    <property type="molecule type" value="Genomic_DNA"/>
</dbReference>
<protein>
    <submittedName>
        <fullName evidence="7">Malate dehydrogenase</fullName>
    </submittedName>
</protein>
<proteinExistence type="inferred from homology"/>
<evidence type="ECO:0000259" key="6">
    <source>
        <dbReference type="Pfam" id="PF02866"/>
    </source>
</evidence>
<gene>
    <name evidence="7" type="ORF">EV378_4631</name>
</gene>
<evidence type="ECO:0000313" key="8">
    <source>
        <dbReference type="Proteomes" id="UP000295560"/>
    </source>
</evidence>
<comment type="similarity">
    <text evidence="1">Belongs to the LDH/MDH superfamily. LDH family.</text>
</comment>
<dbReference type="AlphaFoldDB" id="A0A4R1HK55"/>
<feature type="compositionally biased region" description="Low complexity" evidence="4">
    <location>
        <begin position="89"/>
        <end position="121"/>
    </location>
</feature>
<keyword evidence="2" id="KW-0560">Oxidoreductase</keyword>
<dbReference type="InterPro" id="IPR015955">
    <property type="entry name" value="Lactate_DH/Glyco_Ohase_4_C"/>
</dbReference>
<keyword evidence="8" id="KW-1185">Reference proteome</keyword>
<organism evidence="7 8">
    <name type="scientific">Pseudonocardia endophytica</name>
    <dbReference type="NCBI Taxonomy" id="401976"/>
    <lineage>
        <taxon>Bacteria</taxon>
        <taxon>Bacillati</taxon>
        <taxon>Actinomycetota</taxon>
        <taxon>Actinomycetes</taxon>
        <taxon>Pseudonocardiales</taxon>
        <taxon>Pseudonocardiaceae</taxon>
        <taxon>Pseudonocardia</taxon>
    </lineage>
</organism>
<feature type="compositionally biased region" description="Polar residues" evidence="4">
    <location>
        <begin position="62"/>
        <end position="71"/>
    </location>
</feature>
<evidence type="ECO:0000256" key="4">
    <source>
        <dbReference type="SAM" id="MobiDB-lite"/>
    </source>
</evidence>
<feature type="domain" description="Lactate/malate dehydrogenase C-terminal" evidence="6">
    <location>
        <begin position="338"/>
        <end position="489"/>
    </location>
</feature>
<sequence>MSVRGASDVEAAADGSRVLRVGPGDVVTPLARERAQDLGVTIEVGGGAGNAPPPAVPPSRQVAGSGTTQRSGPRPGSGTAQRPGPVPQTGSGPAAGPAAPGARTGRSSNGAARAERSSSGAAGHGAGRPTSPAARAERSSNGAAGVPGAVGIPGGAPPPPVRPPSGALFRRGAPLPPGLASAPARPARHGRTGRVVVVGAGHVGMITAMRLAEADVFDEVVLVDIDEGRAKGIALDLTHTAPLAGFATRIRGSGTVEGAGSCDYAVITAGRPRTPGMSRSDLIGTNAAIVGDVASTLAATSPHVVLVVITNPLDEMTQHAWQASGLPSHRVLGMAGVLDTARFQALASLTGAGRADRIDALALGSHGEEMVVPLSRVGVGGRPIEGDLDAVVDRTRGSGAEVVGLLSSGSAFMAPGMSAARMVLAMAADSGEVMPAAVLADGQYGIRDVYVGLPARLGRDGVREIVELPLAADELTALRTAADRIRERLADLAPAR</sequence>
<dbReference type="PRINTS" id="PR00086">
    <property type="entry name" value="LLDHDRGNASE"/>
</dbReference>
<dbReference type="Pfam" id="PF00056">
    <property type="entry name" value="Ldh_1_N"/>
    <property type="match status" value="1"/>
</dbReference>
<dbReference type="GO" id="GO:0004459">
    <property type="term" value="F:L-lactate dehydrogenase (NAD+) activity"/>
    <property type="evidence" value="ECO:0007669"/>
    <property type="project" value="TreeGrafter"/>
</dbReference>
<dbReference type="PANTHER" id="PTHR43128:SF16">
    <property type="entry name" value="L-LACTATE DEHYDROGENASE"/>
    <property type="match status" value="1"/>
</dbReference>